<comment type="caution">
    <text evidence="2">The sequence shown here is derived from an EMBL/GenBank/DDBJ whole genome shotgun (WGS) entry which is preliminary data.</text>
</comment>
<organism evidence="2 3">
    <name type="scientific">Grifola frondosa</name>
    <name type="common">Maitake</name>
    <name type="synonym">Polyporus frondosus</name>
    <dbReference type="NCBI Taxonomy" id="5627"/>
    <lineage>
        <taxon>Eukaryota</taxon>
        <taxon>Fungi</taxon>
        <taxon>Dikarya</taxon>
        <taxon>Basidiomycota</taxon>
        <taxon>Agaricomycotina</taxon>
        <taxon>Agaricomycetes</taxon>
        <taxon>Polyporales</taxon>
        <taxon>Grifolaceae</taxon>
        <taxon>Grifola</taxon>
    </lineage>
</organism>
<keyword evidence="3" id="KW-1185">Reference proteome</keyword>
<sequence length="71" mass="7949">MILVDSELPALPPKTEESSNTDEHSYPPHLTLLPLQLPVPAPWQGKTLPQSLRLPSALDPYQYFSLKTLNL</sequence>
<dbReference type="EMBL" id="LUGG01000006">
    <property type="protein sequence ID" value="OBZ73916.1"/>
    <property type="molecule type" value="Genomic_DNA"/>
</dbReference>
<evidence type="ECO:0000313" key="3">
    <source>
        <dbReference type="Proteomes" id="UP000092993"/>
    </source>
</evidence>
<evidence type="ECO:0000313" key="2">
    <source>
        <dbReference type="EMBL" id="OBZ73916.1"/>
    </source>
</evidence>
<gene>
    <name evidence="2" type="ORF">A0H81_06416</name>
</gene>
<protein>
    <submittedName>
        <fullName evidence="2">Uncharacterized protein</fullName>
    </submittedName>
</protein>
<reference evidence="2 3" key="1">
    <citation type="submission" date="2016-03" db="EMBL/GenBank/DDBJ databases">
        <title>Whole genome sequencing of Grifola frondosa 9006-11.</title>
        <authorList>
            <person name="Min B."/>
            <person name="Park H."/>
            <person name="Kim J.-G."/>
            <person name="Cho H."/>
            <person name="Oh Y.-L."/>
            <person name="Kong W.-S."/>
            <person name="Choi I.-G."/>
        </authorList>
    </citation>
    <scope>NUCLEOTIDE SEQUENCE [LARGE SCALE GENOMIC DNA]</scope>
    <source>
        <strain evidence="2 3">9006-11</strain>
    </source>
</reference>
<accession>A0A1C7MC34</accession>
<dbReference type="AlphaFoldDB" id="A0A1C7MC34"/>
<dbReference type="Proteomes" id="UP000092993">
    <property type="component" value="Unassembled WGS sequence"/>
</dbReference>
<feature type="region of interest" description="Disordered" evidence="1">
    <location>
        <begin position="1"/>
        <end position="30"/>
    </location>
</feature>
<evidence type="ECO:0000256" key="1">
    <source>
        <dbReference type="SAM" id="MobiDB-lite"/>
    </source>
</evidence>
<proteinExistence type="predicted"/>
<name>A0A1C7MC34_GRIFR</name>
<feature type="compositionally biased region" description="Basic and acidic residues" evidence="1">
    <location>
        <begin position="14"/>
        <end position="26"/>
    </location>
</feature>